<evidence type="ECO:0000256" key="4">
    <source>
        <dbReference type="ARBA" id="ARBA00022737"/>
    </source>
</evidence>
<evidence type="ECO:0000259" key="5">
    <source>
        <dbReference type="Pfam" id="PF08548"/>
    </source>
</evidence>
<comment type="cofactor">
    <cofactor evidence="1">
        <name>Ca(2+)</name>
        <dbReference type="ChEBI" id="CHEBI:29108"/>
    </cofactor>
</comment>
<dbReference type="InterPro" id="IPR011049">
    <property type="entry name" value="Serralysin-like_metalloprot_C"/>
</dbReference>
<dbReference type="Pfam" id="PF08548">
    <property type="entry name" value="Peptidase_M10_C"/>
    <property type="match status" value="1"/>
</dbReference>
<dbReference type="InterPro" id="IPR001343">
    <property type="entry name" value="Hemolysn_Ca-bd"/>
</dbReference>
<keyword evidence="4" id="KW-0677">Repeat</keyword>
<dbReference type="Gene3D" id="2.150.10.10">
    <property type="entry name" value="Serralysin-like metalloprotease, C-terminal"/>
    <property type="match status" value="2"/>
</dbReference>
<dbReference type="PROSITE" id="PS00330">
    <property type="entry name" value="HEMOLYSIN_CALCIUM"/>
    <property type="match status" value="1"/>
</dbReference>
<dbReference type="InterPro" id="IPR013858">
    <property type="entry name" value="Peptidase_M10B_C"/>
</dbReference>
<dbReference type="Proteomes" id="UP001595557">
    <property type="component" value="Unassembled WGS sequence"/>
</dbReference>
<dbReference type="SUPFAM" id="SSF51120">
    <property type="entry name" value="beta-Roll"/>
    <property type="match status" value="1"/>
</dbReference>
<sequence length="279" mass="29918">MATINANYGIDSYTIDLNFYWRHFYKDAFLDDYYYDLYGTKYQDLYIVSGWDGYNDLLFGIAGVGFGFNALGDLTAGTVNFISEEVYGRSAIWTAKDFSVPAARIYSASLTHGNADDRAVLASIMSGDDTVRLSAFNDWFEGWAGHDQMFGNGGNDTLLGGVGNDMLNGGLGIDRLMAGSGHDRLIGAAGNDVLQGDTGNDVLDGGMGRDQMFGGADAVRDVFIFRARAETVLGAQRDQIMQFSAGQDDIDLSLIDANAARAGNQAFAFTGTAAAAHAV</sequence>
<dbReference type="PANTHER" id="PTHR38340">
    <property type="entry name" value="S-LAYER PROTEIN"/>
    <property type="match status" value="1"/>
</dbReference>
<evidence type="ECO:0000313" key="6">
    <source>
        <dbReference type="EMBL" id="MFC3167614.1"/>
    </source>
</evidence>
<dbReference type="PANTHER" id="PTHR38340:SF1">
    <property type="entry name" value="S-LAYER PROTEIN"/>
    <property type="match status" value="1"/>
</dbReference>
<evidence type="ECO:0000256" key="2">
    <source>
        <dbReference type="ARBA" id="ARBA00004613"/>
    </source>
</evidence>
<comment type="caution">
    <text evidence="6">The sequence shown here is derived from an EMBL/GenBank/DDBJ whole genome shotgun (WGS) entry which is preliminary data.</text>
</comment>
<protein>
    <submittedName>
        <fullName evidence="6">Calcium-binding protein</fullName>
    </submittedName>
</protein>
<evidence type="ECO:0000313" key="7">
    <source>
        <dbReference type="Proteomes" id="UP001595557"/>
    </source>
</evidence>
<dbReference type="EMBL" id="JBHRTE010000027">
    <property type="protein sequence ID" value="MFC3167614.1"/>
    <property type="molecule type" value="Genomic_DNA"/>
</dbReference>
<gene>
    <name evidence="6" type="ORF">ACFOD7_06085</name>
</gene>
<comment type="subcellular location">
    <subcellularLocation>
        <location evidence="2">Secreted</location>
    </subcellularLocation>
</comment>
<dbReference type="InterPro" id="IPR018511">
    <property type="entry name" value="Hemolysin-typ_Ca-bd_CS"/>
</dbReference>
<keyword evidence="3" id="KW-0964">Secreted</keyword>
<keyword evidence="7" id="KW-1185">Reference proteome</keyword>
<dbReference type="RefSeq" id="WP_207467875.1">
    <property type="nucleotide sequence ID" value="NZ_JAFNAW010000017.1"/>
</dbReference>
<feature type="domain" description="Peptidase M10 serralysin C-terminal" evidence="5">
    <location>
        <begin position="160"/>
        <end position="261"/>
    </location>
</feature>
<dbReference type="InterPro" id="IPR050557">
    <property type="entry name" value="RTX_toxin/Mannuronan_C5-epim"/>
</dbReference>
<reference evidence="7" key="1">
    <citation type="journal article" date="2019" name="Int. J. Syst. Evol. Microbiol.">
        <title>The Global Catalogue of Microorganisms (GCM) 10K type strain sequencing project: providing services to taxonomists for standard genome sequencing and annotation.</title>
        <authorList>
            <consortium name="The Broad Institute Genomics Platform"/>
            <consortium name="The Broad Institute Genome Sequencing Center for Infectious Disease"/>
            <person name="Wu L."/>
            <person name="Ma J."/>
        </authorList>
    </citation>
    <scope>NUCLEOTIDE SEQUENCE [LARGE SCALE GENOMIC DNA]</scope>
    <source>
        <strain evidence="7">KCTC 52239</strain>
    </source>
</reference>
<dbReference type="PRINTS" id="PR00313">
    <property type="entry name" value="CABNDNGRPT"/>
</dbReference>
<evidence type="ECO:0000256" key="3">
    <source>
        <dbReference type="ARBA" id="ARBA00022525"/>
    </source>
</evidence>
<organism evidence="6 7">
    <name type="scientific">Paracoccus fontiphilus</name>
    <dbReference type="NCBI Taxonomy" id="1815556"/>
    <lineage>
        <taxon>Bacteria</taxon>
        <taxon>Pseudomonadati</taxon>
        <taxon>Pseudomonadota</taxon>
        <taxon>Alphaproteobacteria</taxon>
        <taxon>Rhodobacterales</taxon>
        <taxon>Paracoccaceae</taxon>
        <taxon>Paracoccus</taxon>
    </lineage>
</organism>
<proteinExistence type="predicted"/>
<name>A0ABV7IE79_9RHOB</name>
<dbReference type="Pfam" id="PF00353">
    <property type="entry name" value="HemolysinCabind"/>
    <property type="match status" value="2"/>
</dbReference>
<accession>A0ABV7IE79</accession>
<evidence type="ECO:0000256" key="1">
    <source>
        <dbReference type="ARBA" id="ARBA00001913"/>
    </source>
</evidence>